<name>B0VHM1_CLOAI</name>
<dbReference type="PRINTS" id="PR00368">
    <property type="entry name" value="FADPNR"/>
</dbReference>
<evidence type="ECO:0000256" key="4">
    <source>
        <dbReference type="ARBA" id="ARBA00023014"/>
    </source>
</evidence>
<protein>
    <submittedName>
        <fullName evidence="6">Dye-linked L-proline dehydrogenase (PdhA) NADH dehydrogenase and ferredoxin subunits alpha chain</fullName>
        <ecNumber evidence="6">1.5.99.8</ecNumber>
    </submittedName>
</protein>
<evidence type="ECO:0000313" key="7">
    <source>
        <dbReference type="Proteomes" id="UP000002019"/>
    </source>
</evidence>
<dbReference type="InterPro" id="IPR017896">
    <property type="entry name" value="4Fe4S_Fe-S-bd"/>
</dbReference>
<dbReference type="Gene3D" id="3.10.20.440">
    <property type="entry name" value="2Fe-2S iron-sulphur cluster binding domain, sarcosine oxidase, alpha subunit, N-terminal domain"/>
    <property type="match status" value="1"/>
</dbReference>
<keyword evidence="4" id="KW-0411">Iron-sulfur</keyword>
<dbReference type="HOGENOM" id="CLU_030705_1_2_0"/>
<dbReference type="InterPro" id="IPR036188">
    <property type="entry name" value="FAD/NAD-bd_sf"/>
</dbReference>
<feature type="domain" description="4Fe-4S ferredoxin-type" evidence="5">
    <location>
        <begin position="486"/>
        <end position="515"/>
    </location>
</feature>
<dbReference type="PROSITE" id="PS00198">
    <property type="entry name" value="4FE4S_FER_1"/>
    <property type="match status" value="1"/>
</dbReference>
<evidence type="ECO:0000256" key="2">
    <source>
        <dbReference type="ARBA" id="ARBA00023002"/>
    </source>
</evidence>
<dbReference type="InterPro" id="IPR023753">
    <property type="entry name" value="FAD/NAD-binding_dom"/>
</dbReference>
<dbReference type="InterPro" id="IPR006058">
    <property type="entry name" value="2Fe2S_fd_BS"/>
</dbReference>
<dbReference type="SUPFAM" id="SSF51905">
    <property type="entry name" value="FAD/NAD(P)-binding domain"/>
    <property type="match status" value="1"/>
</dbReference>
<dbReference type="eggNOG" id="COG1142">
    <property type="taxonomic scope" value="Bacteria"/>
</dbReference>
<reference evidence="6 7" key="1">
    <citation type="journal article" date="2008" name="J. Bacteriol.">
        <title>'Candidatus Cloacamonas acidaminovorans': genome sequence reconstruction provides a first glimpse of a new bacterial division.</title>
        <authorList>
            <person name="Pelletier E."/>
            <person name="Kreimeyer A."/>
            <person name="Bocs S."/>
            <person name="Rouy Z."/>
            <person name="Gyapay G."/>
            <person name="Chouari R."/>
            <person name="Riviere D."/>
            <person name="Ganesan A."/>
            <person name="Daegelen P."/>
            <person name="Sghir A."/>
            <person name="Cohen G.N."/>
            <person name="Medigue C."/>
            <person name="Weissenbach J."/>
            <person name="Le Paslier D."/>
        </authorList>
    </citation>
    <scope>NUCLEOTIDE SEQUENCE [LARGE SCALE GENOMIC DNA]</scope>
    <source>
        <strain evidence="7">Evry</strain>
    </source>
</reference>
<gene>
    <name evidence="6" type="ordered locus">CLOAM0964</name>
</gene>
<sequence>MLADNNRIAIHPILPIPEREEVFFYWNGQKLKAKSGEMIASALIANGISIFGHHHKDGSAQGIFCANGQCSQCSVIANGVAVKSCMTAVSENMIVQSLEGLPILPAEDTPLNFEPLEYIKTDVLIIGGGPAGLSAAIELGKQNIQTLLIDDKNALGGKLVLQTHKFFGSQEDSSAGTRGIDISKNLSEELAKFGSVEIWLNSTAVFVFSDKKVGILKDGVYKIVEPKRILNTAGAREKFLRFPGNNLARIYGAGAFQTLVNRDLVRPTKRLFIIGGGNVGLIAGYHSLQAGIEVVGLAEAMPVCGGYKVHSDKLKRFGVPIYTSHSILCANGKESVESITIAEIDKNFQPIPKTEKTFACDTILIAVGLNPLNEFTCEAMDAGIPVKAAGDALEIAEASSAMFNGKIAGVKIAAELKGNKENPIPEEWYAKAEELKSPPGIIKSYQTPEKEEGVFPVLHCLQEIPCNPCTTVCPTNSIKTEDGSLMAVPVYQGSCIGCGKCLLICPGLAITLVDYRKDKENPTVSIVYEVTNYPVQIGEKKILNDIDANELGEYAITAVQDFPKQHTQIVKFQVPKAIAKKVAGFRIQDASVSAPIDKPIIFEKTSDEAMICLCERVSVGQVRALIKKGITDLNLIKAITRAGMGPCGSKTCEVLIKGLLREEGIPDKEVVPNTKRPLFIEISLAKFPDGSAK</sequence>
<dbReference type="GO" id="GO:0046872">
    <property type="term" value="F:metal ion binding"/>
    <property type="evidence" value="ECO:0007669"/>
    <property type="project" value="UniProtKB-KW"/>
</dbReference>
<dbReference type="EC" id="1.5.99.8" evidence="6"/>
<keyword evidence="7" id="KW-1185">Reference proteome</keyword>
<evidence type="ECO:0000256" key="3">
    <source>
        <dbReference type="ARBA" id="ARBA00023004"/>
    </source>
</evidence>
<dbReference type="PROSITE" id="PS00197">
    <property type="entry name" value="2FE2S_FER_1"/>
    <property type="match status" value="1"/>
</dbReference>
<dbReference type="GO" id="GO:0051537">
    <property type="term" value="F:2 iron, 2 sulfur cluster binding"/>
    <property type="evidence" value="ECO:0007669"/>
    <property type="project" value="InterPro"/>
</dbReference>
<dbReference type="EMBL" id="CU466930">
    <property type="protein sequence ID" value="CAO80836.1"/>
    <property type="molecule type" value="Genomic_DNA"/>
</dbReference>
<dbReference type="PRINTS" id="PR00411">
    <property type="entry name" value="PNDRDTASEI"/>
</dbReference>
<evidence type="ECO:0000313" key="6">
    <source>
        <dbReference type="EMBL" id="CAO80836.1"/>
    </source>
</evidence>
<dbReference type="eggNOG" id="COG0479">
    <property type="taxonomic scope" value="Bacteria"/>
</dbReference>
<dbReference type="Pfam" id="PF07992">
    <property type="entry name" value="Pyr_redox_2"/>
    <property type="match status" value="1"/>
</dbReference>
<dbReference type="Proteomes" id="UP000002019">
    <property type="component" value="Chromosome"/>
</dbReference>
<dbReference type="eggNOG" id="COG1251">
    <property type="taxonomic scope" value="Bacteria"/>
</dbReference>
<dbReference type="AlphaFoldDB" id="B0VHM1"/>
<dbReference type="Gene3D" id="1.10.10.1100">
    <property type="entry name" value="BFD-like [2Fe-2S]-binding domain"/>
    <property type="match status" value="1"/>
</dbReference>
<dbReference type="KEGG" id="caci:CLOAM0964"/>
<dbReference type="InterPro" id="IPR057431">
    <property type="entry name" value="LdpA_Fe-S-bd"/>
</dbReference>
<dbReference type="PROSITE" id="PS51379">
    <property type="entry name" value="4FE4S_FER_2"/>
    <property type="match status" value="1"/>
</dbReference>
<evidence type="ECO:0000259" key="5">
    <source>
        <dbReference type="PROSITE" id="PS51379"/>
    </source>
</evidence>
<dbReference type="GO" id="GO:0016491">
    <property type="term" value="F:oxidoreductase activity"/>
    <property type="evidence" value="ECO:0007669"/>
    <property type="project" value="UniProtKB-KW"/>
</dbReference>
<keyword evidence="1" id="KW-0479">Metal-binding</keyword>
<dbReference type="Gene3D" id="3.30.70.20">
    <property type="match status" value="1"/>
</dbReference>
<dbReference type="Pfam" id="PF13510">
    <property type="entry name" value="Fer2_4"/>
    <property type="match status" value="1"/>
</dbReference>
<dbReference type="PANTHER" id="PTHR42949:SF3">
    <property type="entry name" value="ANAEROBIC GLYCEROL-3-PHOSPHATE DEHYDROGENASE SUBUNIT B"/>
    <property type="match status" value="1"/>
</dbReference>
<keyword evidence="2 6" id="KW-0560">Oxidoreductase</keyword>
<dbReference type="InterPro" id="IPR017900">
    <property type="entry name" value="4Fe4S_Fe_S_CS"/>
</dbReference>
<dbReference type="InterPro" id="IPR051691">
    <property type="entry name" value="Metab_Enz_Cyan_OpOx_G3PDH"/>
</dbReference>
<dbReference type="Pfam" id="PF04324">
    <property type="entry name" value="Fer2_BFD"/>
    <property type="match status" value="1"/>
</dbReference>
<dbReference type="PANTHER" id="PTHR42949">
    <property type="entry name" value="ANAEROBIC GLYCEROL-3-PHOSPHATE DEHYDROGENASE SUBUNIT B"/>
    <property type="match status" value="1"/>
</dbReference>
<dbReference type="InterPro" id="IPR042204">
    <property type="entry name" value="2Fe-2S-bd_N"/>
</dbReference>
<dbReference type="SUPFAM" id="SSF54862">
    <property type="entry name" value="4Fe-4S ferredoxins"/>
    <property type="match status" value="1"/>
</dbReference>
<keyword evidence="3" id="KW-0408">Iron</keyword>
<dbReference type="eggNOG" id="COG0446">
    <property type="taxonomic scope" value="Bacteria"/>
</dbReference>
<dbReference type="InterPro" id="IPR036010">
    <property type="entry name" value="2Fe-2S_ferredoxin-like_sf"/>
</dbReference>
<evidence type="ECO:0000256" key="1">
    <source>
        <dbReference type="ARBA" id="ARBA00022723"/>
    </source>
</evidence>
<accession>B0VHM1</accession>
<dbReference type="InterPro" id="IPR041854">
    <property type="entry name" value="BFD-like_2Fe2S-bd_dom_sf"/>
</dbReference>
<dbReference type="STRING" id="459349.CLOAM0964"/>
<proteinExistence type="predicted"/>
<dbReference type="SUPFAM" id="SSF54292">
    <property type="entry name" value="2Fe-2S ferredoxin-like"/>
    <property type="match status" value="1"/>
</dbReference>
<dbReference type="Gene3D" id="3.50.50.60">
    <property type="entry name" value="FAD/NAD(P)-binding domain"/>
    <property type="match status" value="2"/>
</dbReference>
<dbReference type="Pfam" id="PF25160">
    <property type="entry name" value="LdpA_Fe-S-bd"/>
    <property type="match status" value="1"/>
</dbReference>
<dbReference type="InterPro" id="IPR007419">
    <property type="entry name" value="BFD-like_2Fe2S-bd_dom"/>
</dbReference>
<organism evidence="6 7">
    <name type="scientific">Cloacimonas acidaminovorans (strain Evry)</name>
    <dbReference type="NCBI Taxonomy" id="459349"/>
    <lineage>
        <taxon>Bacteria</taxon>
        <taxon>Pseudomonadati</taxon>
        <taxon>Candidatus Cloacimonadota</taxon>
        <taxon>Candidatus Cloacimonadia</taxon>
        <taxon>Candidatus Cloacimonadales</taxon>
        <taxon>Candidatus Cloacimonadaceae</taxon>
        <taxon>Candidatus Cloacimonas</taxon>
    </lineage>
</organism>